<dbReference type="PANTHER" id="PTHR37529">
    <property type="entry name" value="TRANSPOSASE INSG FOR INSERTION SEQUENCE ELEMENT IS4-RELATED"/>
    <property type="match status" value="1"/>
</dbReference>
<dbReference type="InterPro" id="IPR002559">
    <property type="entry name" value="Transposase_11"/>
</dbReference>
<dbReference type="GO" id="GO:0006313">
    <property type="term" value="P:DNA transposition"/>
    <property type="evidence" value="ECO:0007669"/>
    <property type="project" value="InterPro"/>
</dbReference>
<reference evidence="7" key="1">
    <citation type="submission" date="2007-03" db="EMBL/GenBank/DDBJ databases">
        <title>Complete sequence of chromosome 1 of Burkholderia vietnamiensis G4.</title>
        <authorList>
            <consortium name="US DOE Joint Genome Institute"/>
            <person name="Copeland A."/>
            <person name="Lucas S."/>
            <person name="Lapidus A."/>
            <person name="Barry K."/>
            <person name="Detter J.C."/>
            <person name="Glavina del Rio T."/>
            <person name="Hammon N."/>
            <person name="Israni S."/>
            <person name="Dalin E."/>
            <person name="Tice H."/>
            <person name="Pitluck S."/>
            <person name="Chain P."/>
            <person name="Malfatti S."/>
            <person name="Shin M."/>
            <person name="Vergez L."/>
            <person name="Schmutz J."/>
            <person name="Larimer F."/>
            <person name="Land M."/>
            <person name="Hauser L."/>
            <person name="Kyrpides N."/>
            <person name="Tiedje J."/>
            <person name="Richardson P."/>
        </authorList>
    </citation>
    <scope>NUCLEOTIDE SEQUENCE [LARGE SCALE GENOMIC DNA]</scope>
    <source>
        <strain evidence="7">G4 / LMG 22486</strain>
    </source>
</reference>
<dbReference type="PANTHER" id="PTHR37529:SF1">
    <property type="entry name" value="TRANSPOSASE INSG FOR INSERTION SEQUENCE ELEMENT IS4-RELATED"/>
    <property type="match status" value="1"/>
</dbReference>
<dbReference type="HOGENOM" id="CLU_028400_1_0_4"/>
<name>A4JGL4_BURVG</name>
<dbReference type="Pfam" id="PF13006">
    <property type="entry name" value="Nterm_IS4"/>
    <property type="match status" value="1"/>
</dbReference>
<sequence length="402" mass="44011">MRVMARTRKTLPSRVDVAHLISAGVLASVCPRTLIEEVLAETGKASQRERLLPAPAVVYYVMALALWREAPLEEVLRVVCEGLQWLGGGHTEAVQASKSAISQARSRLGPEVMRQLADRVLRPLAAPGAPGAWYRGLRVMALDGSCMDVADEAANAKFFGYPGASRGQSAFPQARVLGLVECGTHAVVAAGIAPYGHSEQVMAAQLLPAKLTPEMLVLADRNFYGFKLWQTACATGAKLAWRVKSNLKLPVEQMLPDGSYLSRVFDSDDRARRAGQTVRVIDYALEGSATPAQGSYRLLTNLLDPDAAPALELAALYHERWEIEGVFDEFKTHLRANSTVLRSKTPELVQQELWGLLLAHFAIRQLMAQAAWARELDPDRLSFMHAVRVIKRKMPQAAAVSP</sequence>
<feature type="domain" description="Transposase IS4-like" evidence="1">
    <location>
        <begin position="136"/>
        <end position="360"/>
    </location>
</feature>
<dbReference type="EMBL" id="CP000616">
    <property type="protein sequence ID" value="ABO59053.1"/>
    <property type="molecule type" value="Genomic_DNA"/>
</dbReference>
<dbReference type="EMBL" id="CP000614">
    <property type="protein sequence ID" value="ABO55417.1"/>
    <property type="molecule type" value="Genomic_DNA"/>
</dbReference>
<dbReference type="Pfam" id="PF01609">
    <property type="entry name" value="DDE_Tnp_1"/>
    <property type="match status" value="1"/>
</dbReference>
<dbReference type="KEGG" id="bvi:Bcep1808_3505"/>
<dbReference type="EMBL" id="CP000615">
    <property type="protein sequence ID" value="ABO56493.1"/>
    <property type="molecule type" value="Genomic_DNA"/>
</dbReference>
<evidence type="ECO:0000313" key="6">
    <source>
        <dbReference type="EMBL" id="ABO59053.1"/>
    </source>
</evidence>
<dbReference type="EMBL" id="CP000614">
    <property type="protein sequence ID" value="ABO55652.1"/>
    <property type="molecule type" value="Genomic_DNA"/>
</dbReference>
<dbReference type="KEGG" id="bvi:Bcep1808_2660"/>
<dbReference type="GO" id="GO:0003677">
    <property type="term" value="F:DNA binding"/>
    <property type="evidence" value="ECO:0007669"/>
    <property type="project" value="InterPro"/>
</dbReference>
<evidence type="ECO:0000313" key="5">
    <source>
        <dbReference type="EMBL" id="ABO56493.1"/>
    </source>
</evidence>
<dbReference type="GO" id="GO:0004803">
    <property type="term" value="F:transposase activity"/>
    <property type="evidence" value="ECO:0007669"/>
    <property type="project" value="InterPro"/>
</dbReference>
<dbReference type="KEGG" id="bvi:Bcep1808_2418"/>
<evidence type="ECO:0000259" key="1">
    <source>
        <dbReference type="Pfam" id="PF01609"/>
    </source>
</evidence>
<reference evidence="5" key="5">
    <citation type="submission" date="2007-03" db="EMBL/GenBank/DDBJ databases">
        <title>Complete sequence of Chromosome2 of Burkholderia vietnamiensis G4.</title>
        <authorList>
            <consortium name="US DOE Joint Genome Institute"/>
            <person name="Copeland A."/>
            <person name="Lucas S."/>
            <person name="Lapidus A."/>
            <person name="Barry K."/>
            <person name="Detter J.C."/>
            <person name="Glavina del Rio T."/>
            <person name="Hammon N."/>
            <person name="Israni S."/>
            <person name="Dalin E."/>
            <person name="Tice H."/>
            <person name="Pitluck S."/>
            <person name="Chain P."/>
            <person name="Malfatti S."/>
            <person name="Shin M."/>
            <person name="Vergez L."/>
            <person name="Schmutz J."/>
            <person name="Larimer F."/>
            <person name="Land M."/>
            <person name="Hauser L."/>
            <person name="Kyrpides N."/>
            <person name="Tiedje J."/>
            <person name="Richardson P."/>
        </authorList>
    </citation>
    <scope>NUCLEOTIDE SEQUENCE</scope>
    <source>
        <strain evidence="5">G4</strain>
    </source>
</reference>
<evidence type="ECO:0000313" key="3">
    <source>
        <dbReference type="EMBL" id="ABO55417.1"/>
    </source>
</evidence>
<reference evidence="3" key="4">
    <citation type="submission" date="2007-03" db="EMBL/GenBank/DDBJ databases">
        <title>Complete sequence of Chromosome1 of Burkholderia vietnamiensis G4.</title>
        <authorList>
            <consortium name="US DOE Joint Genome Institute"/>
            <person name="Copeland A."/>
            <person name="Lucas S."/>
            <person name="Lapidus A."/>
            <person name="Barry K."/>
            <person name="Detter J.C."/>
            <person name="Glavina del Rio T."/>
            <person name="Hammon N."/>
            <person name="Israni S."/>
            <person name="Dalin E."/>
            <person name="Tice H."/>
            <person name="Pitluck S."/>
            <person name="Chain P."/>
            <person name="Malfatti S."/>
            <person name="Shin M."/>
            <person name="Vergez L."/>
            <person name="Schmutz J."/>
            <person name="Larimer F."/>
            <person name="Land M."/>
            <person name="Hauser L."/>
            <person name="Kyrpides N."/>
            <person name="Tiedje J."/>
            <person name="Richardson P."/>
        </authorList>
    </citation>
    <scope>NUCLEOTIDE SEQUENCE</scope>
    <source>
        <strain evidence="3">G4</strain>
    </source>
</reference>
<dbReference type="NCBIfam" id="NF033592">
    <property type="entry name" value="transpos_IS4_1"/>
    <property type="match status" value="1"/>
</dbReference>
<dbReference type="SUPFAM" id="SSF53098">
    <property type="entry name" value="Ribonuclease H-like"/>
    <property type="match status" value="1"/>
</dbReference>
<dbReference type="KEGG" id="bvi:Bcep1808_6138"/>
<dbReference type="Proteomes" id="UP000002287">
    <property type="component" value="Chromosome 2"/>
</dbReference>
<dbReference type="eggNOG" id="COG3385">
    <property type="taxonomic scope" value="Bacteria"/>
</dbReference>
<dbReference type="AlphaFoldDB" id="A4JGL4"/>
<organism evidence="3 7">
    <name type="scientific">Burkholderia vietnamiensis (strain G4 / LMG 22486)</name>
    <name type="common">Burkholderia cepacia (strain R1808)</name>
    <dbReference type="NCBI Taxonomy" id="269482"/>
    <lineage>
        <taxon>Bacteria</taxon>
        <taxon>Pseudomonadati</taxon>
        <taxon>Pseudomonadota</taxon>
        <taxon>Betaproteobacteria</taxon>
        <taxon>Burkholderiales</taxon>
        <taxon>Burkholderiaceae</taxon>
        <taxon>Burkholderia</taxon>
        <taxon>Burkholderia cepacia complex</taxon>
    </lineage>
</organism>
<dbReference type="Gene3D" id="3.90.350.10">
    <property type="entry name" value="Transposase Inhibitor Protein From Tn5, Chain A, domain 1"/>
    <property type="match status" value="1"/>
</dbReference>
<dbReference type="Proteomes" id="UP000002287">
    <property type="component" value="Chromosome 3"/>
</dbReference>
<protein>
    <submittedName>
        <fullName evidence="3">Transposase, IS4 family</fullName>
    </submittedName>
</protein>
<feature type="domain" description="Transposase IS4 N-terminal" evidence="2">
    <location>
        <begin position="22"/>
        <end position="116"/>
    </location>
</feature>
<reference evidence="7" key="3">
    <citation type="submission" date="2007-03" db="EMBL/GenBank/DDBJ databases">
        <title>Complete sequence of chromosome 3 of Burkholderia vietnamiensis G4.</title>
        <authorList>
            <consortium name="US DOE Joint Genome Institute"/>
            <person name="Copeland A."/>
            <person name="Lucas S."/>
            <person name="Lapidus A."/>
            <person name="Barry K."/>
            <person name="Detter J.C."/>
            <person name="Glavina del Rio T."/>
            <person name="Hammon N."/>
            <person name="Israni S."/>
            <person name="Dalin E."/>
            <person name="Tice H."/>
            <person name="Pitluck S."/>
            <person name="Chain P."/>
            <person name="Malfatti S."/>
            <person name="Shin M."/>
            <person name="Vergez L."/>
            <person name="Schmutz J."/>
            <person name="Larimer F."/>
            <person name="Land M."/>
            <person name="Hauser L."/>
            <person name="Kyrpides N."/>
            <person name="Tiedje J."/>
            <person name="Richardson P."/>
        </authorList>
    </citation>
    <scope>NUCLEOTIDE SEQUENCE [LARGE SCALE GENOMIC DNA]</scope>
    <source>
        <strain evidence="7">G4 / LMG 22486</strain>
    </source>
</reference>
<proteinExistence type="predicted"/>
<accession>A4JGL4</accession>
<gene>
    <name evidence="3" type="ordered locus">Bcep1808_2418</name>
    <name evidence="4" type="ordered locus">Bcep1808_2660</name>
    <name evidence="5" type="ordered locus">Bcep1808_3505</name>
    <name evidence="6" type="ordered locus">Bcep1808_6138</name>
</gene>
<dbReference type="Proteomes" id="UP000002287">
    <property type="component" value="Chromosome 1"/>
</dbReference>
<evidence type="ECO:0000313" key="4">
    <source>
        <dbReference type="EMBL" id="ABO55652.1"/>
    </source>
</evidence>
<dbReference type="InterPro" id="IPR024473">
    <property type="entry name" value="Transposases_IS4_N"/>
</dbReference>
<evidence type="ECO:0000259" key="2">
    <source>
        <dbReference type="Pfam" id="PF13006"/>
    </source>
</evidence>
<reference evidence="7" key="2">
    <citation type="submission" date="2007-03" db="EMBL/GenBank/DDBJ databases">
        <title>Complete sequence of chromosome 2 of Burkholderia vietnamiensis G4.</title>
        <authorList>
            <consortium name="US DOE Joint Genome Institute"/>
            <person name="Copeland A."/>
            <person name="Lucas S."/>
            <person name="Lapidus A."/>
            <person name="Barry K."/>
            <person name="Detter J.C."/>
            <person name="Glavina del Rio T."/>
            <person name="Hammon N."/>
            <person name="Israni S."/>
            <person name="Dalin E."/>
            <person name="Tice H."/>
            <person name="Pitluck S."/>
            <person name="Chain P."/>
            <person name="Malfatti S."/>
            <person name="Shin M."/>
            <person name="Vergez L."/>
            <person name="Schmutz J."/>
            <person name="Larimer F."/>
            <person name="Land M."/>
            <person name="Hauser L."/>
            <person name="Kyrpides N."/>
            <person name="Tiedje J."/>
            <person name="Richardson P."/>
        </authorList>
    </citation>
    <scope>NUCLEOTIDE SEQUENCE [LARGE SCALE GENOMIC DNA]</scope>
    <source>
        <strain evidence="7">G4 / LMG 22486</strain>
    </source>
</reference>
<dbReference type="InterPro" id="IPR012337">
    <property type="entry name" value="RNaseH-like_sf"/>
</dbReference>
<dbReference type="InterPro" id="IPR047952">
    <property type="entry name" value="Transpos_IS4"/>
</dbReference>
<reference evidence="6" key="6">
    <citation type="submission" date="2007-03" db="EMBL/GenBank/DDBJ databases">
        <title>Complete sequence of Chromosome3 of Burkholderia vietnamiensis G4.</title>
        <authorList>
            <consortium name="US DOE Joint Genome Institute"/>
            <person name="Copeland A."/>
            <person name="Lucas S."/>
            <person name="Lapidus A."/>
            <person name="Barry K."/>
            <person name="Detter J.C."/>
            <person name="Glavina del Rio T."/>
            <person name="Hammon N."/>
            <person name="Israni S."/>
            <person name="Dalin E."/>
            <person name="Tice H."/>
            <person name="Pitluck S."/>
            <person name="Chain P."/>
            <person name="Malfatti S."/>
            <person name="Shin M."/>
            <person name="Vergez L."/>
            <person name="Schmutz J."/>
            <person name="Larimer F."/>
            <person name="Land M."/>
            <person name="Hauser L."/>
            <person name="Kyrpides N."/>
            <person name="Tiedje J."/>
            <person name="Richardson P."/>
        </authorList>
    </citation>
    <scope>NUCLEOTIDE SEQUENCE</scope>
    <source>
        <strain evidence="6">G4</strain>
    </source>
</reference>
<evidence type="ECO:0000313" key="7">
    <source>
        <dbReference type="Proteomes" id="UP000002287"/>
    </source>
</evidence>